<feature type="compositionally biased region" description="Polar residues" evidence="1">
    <location>
        <begin position="91"/>
        <end position="108"/>
    </location>
</feature>
<dbReference type="OrthoDB" id="5342924at2759"/>
<name>A0A066Y160_COLSU</name>
<gene>
    <name evidence="3" type="ORF">CSUB01_11748</name>
</gene>
<feature type="transmembrane region" description="Helical" evidence="2">
    <location>
        <begin position="179"/>
        <end position="196"/>
    </location>
</feature>
<feature type="transmembrane region" description="Helical" evidence="2">
    <location>
        <begin position="741"/>
        <end position="766"/>
    </location>
</feature>
<feature type="region of interest" description="Disordered" evidence="1">
    <location>
        <begin position="859"/>
        <end position="878"/>
    </location>
</feature>
<reference evidence="4" key="1">
    <citation type="journal article" date="2014" name="Genome Announc.">
        <title>Draft genome sequence of Colletotrichum sublineola, a destructive pathogen of cultivated sorghum.</title>
        <authorList>
            <person name="Baroncelli R."/>
            <person name="Sanz-Martin J.M."/>
            <person name="Rech G.E."/>
            <person name="Sukno S.A."/>
            <person name="Thon M.R."/>
        </authorList>
    </citation>
    <scope>NUCLEOTIDE SEQUENCE [LARGE SCALE GENOMIC DNA]</scope>
    <source>
        <strain evidence="4">TX430BB</strain>
    </source>
</reference>
<accession>A0A066Y160</accession>
<comment type="caution">
    <text evidence="3">The sequence shown here is derived from an EMBL/GenBank/DDBJ whole genome shotgun (WGS) entry which is preliminary data.</text>
</comment>
<evidence type="ECO:0000313" key="3">
    <source>
        <dbReference type="EMBL" id="KDN71791.1"/>
    </source>
</evidence>
<evidence type="ECO:0000313" key="4">
    <source>
        <dbReference type="Proteomes" id="UP000027238"/>
    </source>
</evidence>
<dbReference type="eggNOG" id="ENOG502STM3">
    <property type="taxonomic scope" value="Eukaryota"/>
</dbReference>
<feature type="compositionally biased region" description="Polar residues" evidence="1">
    <location>
        <begin position="12"/>
        <end position="27"/>
    </location>
</feature>
<dbReference type="AlphaFoldDB" id="A0A066Y160"/>
<dbReference type="OMA" id="PCIVDAR"/>
<keyword evidence="4" id="KW-1185">Reference proteome</keyword>
<feature type="compositionally biased region" description="Basic and acidic residues" evidence="1">
    <location>
        <begin position="1"/>
        <end position="10"/>
    </location>
</feature>
<keyword evidence="2" id="KW-1133">Transmembrane helix</keyword>
<feature type="transmembrane region" description="Helical" evidence="2">
    <location>
        <begin position="240"/>
        <end position="265"/>
    </location>
</feature>
<sequence length="878" mass="96557">MGAGRQEPRDGTNPSRSQASATSTSNDHLPAASEAPAIFRGLDNHGSWLRGGTESPRRRGSSNQTGGACSETAGEQKPPPTCVSMDPFLKETSSGEFSPRQRPSTATRRSLDPKPVVRRSLWRFFNGWVIHVPALLLTVGVTVLSQQRVFWYPPSGIQNERIKLTADDLNNFLQLPAKMHEFLIVASLSAIGLSIFRRRLIGGGVRLGFLTGGYRVGDLEYLVSPAFWRQGFGGFGSWDVLLAAYFVFATILSALVGPASAILLIPTPGWYTMNHDLAFDNISMPLIYPSTPESIWPHFFSPDRAPWNNQSDIADSVDWEKCKGPQSVYQRYCPAGGFSELWTWAQSFGSSNLQGNITFQSPAIQRNLMFAYSNRSTTIATTPSRSFLTTVGLFNNYIRENPVGDISKGVHYRLTPRWANSAGDKPIYQPLVQSKCKVYDTGELLSGQLPYYPTSYLNCFNDPLCQQLSDQPPSFPVTQASQLQRTTTPPTFRTQGKESSVVVISGQVPGSTNGTAKDWIYGCSLLASWVAGSYTLDPWLSRTIESNVSSPAGMKNIVDGRDALGDGYVIRFNESWFPYMDPKFNDTGADGSAKPTTAILRLLDLFTTKKTANGTVQTVLAPVEANNITAAEILLEKLFAAYLTDSLSRTGSQMGPFLVLAENVTHIAGIDLLSQHGYFGGVNIIDAFNATHSRWQRQNTTMYLNRTVGQLGSQNSEFLKLDFDVQQYGYGSGDPRATLRFAVAVMIIYLCTLTVYALVIACAHVLEHYNVKWKGQPVRVWSVRPWGNLEDLSVLALRSQPPADDNLTSSGLGYAGSGRVWERIVRVRADDQQNLHLVVDERGGPPWLGLPIETTKSTLPTLGLGEKPAMDDDFTRLG</sequence>
<keyword evidence="2" id="KW-0472">Membrane</keyword>
<organism evidence="3 4">
    <name type="scientific">Colletotrichum sublineola</name>
    <name type="common">Sorghum anthracnose fungus</name>
    <dbReference type="NCBI Taxonomy" id="1173701"/>
    <lineage>
        <taxon>Eukaryota</taxon>
        <taxon>Fungi</taxon>
        <taxon>Dikarya</taxon>
        <taxon>Ascomycota</taxon>
        <taxon>Pezizomycotina</taxon>
        <taxon>Sordariomycetes</taxon>
        <taxon>Hypocreomycetidae</taxon>
        <taxon>Glomerellales</taxon>
        <taxon>Glomerellaceae</taxon>
        <taxon>Colletotrichum</taxon>
        <taxon>Colletotrichum graminicola species complex</taxon>
    </lineage>
</organism>
<proteinExistence type="predicted"/>
<feature type="compositionally biased region" description="Basic and acidic residues" evidence="1">
    <location>
        <begin position="868"/>
        <end position="878"/>
    </location>
</feature>
<dbReference type="STRING" id="1173701.A0A066Y160"/>
<dbReference type="EMBL" id="JMSE01000124">
    <property type="protein sequence ID" value="KDN71791.1"/>
    <property type="molecule type" value="Genomic_DNA"/>
</dbReference>
<feature type="transmembrane region" description="Helical" evidence="2">
    <location>
        <begin position="124"/>
        <end position="144"/>
    </location>
</feature>
<evidence type="ECO:0000256" key="1">
    <source>
        <dbReference type="SAM" id="MobiDB-lite"/>
    </source>
</evidence>
<dbReference type="HOGENOM" id="CLU_012879_0_0_1"/>
<dbReference type="Proteomes" id="UP000027238">
    <property type="component" value="Unassembled WGS sequence"/>
</dbReference>
<protein>
    <submittedName>
        <fullName evidence="3">Uncharacterized protein</fullName>
    </submittedName>
</protein>
<feature type="region of interest" description="Disordered" evidence="1">
    <location>
        <begin position="1"/>
        <end position="112"/>
    </location>
</feature>
<evidence type="ECO:0000256" key="2">
    <source>
        <dbReference type="SAM" id="Phobius"/>
    </source>
</evidence>
<keyword evidence="2" id="KW-0812">Transmembrane</keyword>